<dbReference type="NCBIfam" id="TIGR00406">
    <property type="entry name" value="prmA"/>
    <property type="match status" value="1"/>
</dbReference>
<evidence type="ECO:0000256" key="6">
    <source>
        <dbReference type="HAMAP-Rule" id="MF_00735"/>
    </source>
</evidence>
<dbReference type="OrthoDB" id="9785995at2"/>
<evidence type="ECO:0000256" key="2">
    <source>
        <dbReference type="ARBA" id="ARBA00022490"/>
    </source>
</evidence>
<keyword evidence="5 6" id="KW-0949">S-adenosyl-L-methionine</keyword>
<keyword evidence="2 6" id="KW-0963">Cytoplasm</keyword>
<evidence type="ECO:0000313" key="8">
    <source>
        <dbReference type="Proteomes" id="UP000254209"/>
    </source>
</evidence>
<keyword evidence="7" id="KW-0689">Ribosomal protein</keyword>
<dbReference type="GO" id="GO:0005829">
    <property type="term" value="C:cytosol"/>
    <property type="evidence" value="ECO:0007669"/>
    <property type="project" value="TreeGrafter"/>
</dbReference>
<dbReference type="PIRSF" id="PIRSF000401">
    <property type="entry name" value="RPL11_MTase"/>
    <property type="match status" value="1"/>
</dbReference>
<dbReference type="GO" id="GO:0005840">
    <property type="term" value="C:ribosome"/>
    <property type="evidence" value="ECO:0007669"/>
    <property type="project" value="UniProtKB-KW"/>
</dbReference>
<dbReference type="Pfam" id="PF06325">
    <property type="entry name" value="PrmA"/>
    <property type="match status" value="1"/>
</dbReference>
<dbReference type="STRING" id="1120980.GCA_000745955_00891"/>
<dbReference type="InterPro" id="IPR050078">
    <property type="entry name" value="Ribosomal_L11_MeTrfase_PrmA"/>
</dbReference>
<protein>
    <recommendedName>
        <fullName evidence="6">Ribosomal protein L11 methyltransferase</fullName>
        <shortName evidence="6">L11 Mtase</shortName>
        <ecNumber evidence="6">2.1.1.-</ecNumber>
    </recommendedName>
</protein>
<dbReference type="EMBL" id="UFSO01000003">
    <property type="protein sequence ID" value="SSY81116.1"/>
    <property type="molecule type" value="Genomic_DNA"/>
</dbReference>
<proteinExistence type="inferred from homology"/>
<comment type="catalytic activity">
    <reaction evidence="6">
        <text>L-lysyl-[protein] + 3 S-adenosyl-L-methionine = N(6),N(6),N(6)-trimethyl-L-lysyl-[protein] + 3 S-adenosyl-L-homocysteine + 3 H(+)</text>
        <dbReference type="Rhea" id="RHEA:54192"/>
        <dbReference type="Rhea" id="RHEA-COMP:9752"/>
        <dbReference type="Rhea" id="RHEA-COMP:13826"/>
        <dbReference type="ChEBI" id="CHEBI:15378"/>
        <dbReference type="ChEBI" id="CHEBI:29969"/>
        <dbReference type="ChEBI" id="CHEBI:57856"/>
        <dbReference type="ChEBI" id="CHEBI:59789"/>
        <dbReference type="ChEBI" id="CHEBI:61961"/>
    </reaction>
</comment>
<comment type="function">
    <text evidence="6">Methylates ribosomal protein L11.</text>
</comment>
<evidence type="ECO:0000313" key="7">
    <source>
        <dbReference type="EMBL" id="SSY81116.1"/>
    </source>
</evidence>
<gene>
    <name evidence="6 7" type="primary">prmA</name>
    <name evidence="7" type="ORF">NCTC10283_02681</name>
</gene>
<dbReference type="Proteomes" id="UP000254209">
    <property type="component" value="Unassembled WGS sequence"/>
</dbReference>
<dbReference type="CDD" id="cd02440">
    <property type="entry name" value="AdoMet_MTases"/>
    <property type="match status" value="1"/>
</dbReference>
<dbReference type="GO" id="GO:0016279">
    <property type="term" value="F:protein-lysine N-methyltransferase activity"/>
    <property type="evidence" value="ECO:0007669"/>
    <property type="project" value="TreeGrafter"/>
</dbReference>
<organism evidence="7 8">
    <name type="scientific">Alysiella crassa</name>
    <dbReference type="NCBI Taxonomy" id="153491"/>
    <lineage>
        <taxon>Bacteria</taxon>
        <taxon>Pseudomonadati</taxon>
        <taxon>Pseudomonadota</taxon>
        <taxon>Betaproteobacteria</taxon>
        <taxon>Neisseriales</taxon>
        <taxon>Neisseriaceae</taxon>
        <taxon>Alysiella</taxon>
    </lineage>
</organism>
<keyword evidence="7" id="KW-0687">Ribonucleoprotein</keyword>
<keyword evidence="4 6" id="KW-0808">Transferase</keyword>
<evidence type="ECO:0000256" key="3">
    <source>
        <dbReference type="ARBA" id="ARBA00022603"/>
    </source>
</evidence>
<reference evidence="7 8" key="1">
    <citation type="submission" date="2018-06" db="EMBL/GenBank/DDBJ databases">
        <authorList>
            <consortium name="Pathogen Informatics"/>
            <person name="Doyle S."/>
        </authorList>
    </citation>
    <scope>NUCLEOTIDE SEQUENCE [LARGE SCALE GENOMIC DNA]</scope>
    <source>
        <strain evidence="7 8">NCTC10283</strain>
    </source>
</reference>
<keyword evidence="8" id="KW-1185">Reference proteome</keyword>
<dbReference type="GO" id="GO:0032259">
    <property type="term" value="P:methylation"/>
    <property type="evidence" value="ECO:0007669"/>
    <property type="project" value="UniProtKB-KW"/>
</dbReference>
<keyword evidence="3 6" id="KW-0489">Methyltransferase</keyword>
<dbReference type="EC" id="2.1.1.-" evidence="6"/>
<dbReference type="HAMAP" id="MF_00735">
    <property type="entry name" value="Methyltr_PrmA"/>
    <property type="match status" value="1"/>
</dbReference>
<comment type="subcellular location">
    <subcellularLocation>
        <location evidence="6">Cytoplasm</location>
    </subcellularLocation>
</comment>
<dbReference type="AlphaFoldDB" id="A0A376BVZ0"/>
<feature type="binding site" evidence="6">
    <location>
        <position position="193"/>
    </location>
    <ligand>
        <name>S-adenosyl-L-methionine</name>
        <dbReference type="ChEBI" id="CHEBI:59789"/>
    </ligand>
</feature>
<feature type="binding site" evidence="6">
    <location>
        <position position="232"/>
    </location>
    <ligand>
        <name>S-adenosyl-L-methionine</name>
        <dbReference type="ChEBI" id="CHEBI:59789"/>
    </ligand>
</feature>
<dbReference type="SUPFAM" id="SSF53335">
    <property type="entry name" value="S-adenosyl-L-methionine-dependent methyltransferases"/>
    <property type="match status" value="1"/>
</dbReference>
<dbReference type="RefSeq" id="WP_034292026.1">
    <property type="nucleotide sequence ID" value="NZ_CP091519.2"/>
</dbReference>
<accession>A0A376BVZ0</accession>
<evidence type="ECO:0000256" key="4">
    <source>
        <dbReference type="ARBA" id="ARBA00022679"/>
    </source>
</evidence>
<dbReference type="InterPro" id="IPR029063">
    <property type="entry name" value="SAM-dependent_MTases_sf"/>
</dbReference>
<dbReference type="Gene3D" id="3.40.50.150">
    <property type="entry name" value="Vaccinia Virus protein VP39"/>
    <property type="match status" value="1"/>
</dbReference>
<comment type="similarity">
    <text evidence="1 6">Belongs to the methyltransferase superfamily. PrmA family.</text>
</comment>
<dbReference type="InterPro" id="IPR004498">
    <property type="entry name" value="Ribosomal_PrmA_MeTrfase"/>
</dbReference>
<dbReference type="PANTHER" id="PTHR43648:SF1">
    <property type="entry name" value="ELECTRON TRANSFER FLAVOPROTEIN BETA SUBUNIT LYSINE METHYLTRANSFERASE"/>
    <property type="match status" value="1"/>
</dbReference>
<name>A0A376BVZ0_9NEIS</name>
<feature type="binding site" evidence="6">
    <location>
        <position position="150"/>
    </location>
    <ligand>
        <name>S-adenosyl-L-methionine</name>
        <dbReference type="ChEBI" id="CHEBI:59789"/>
    </ligand>
</feature>
<dbReference type="PANTHER" id="PTHR43648">
    <property type="entry name" value="ELECTRON TRANSFER FLAVOPROTEIN BETA SUBUNIT LYSINE METHYLTRANSFERASE"/>
    <property type="match status" value="1"/>
</dbReference>
<evidence type="ECO:0000256" key="1">
    <source>
        <dbReference type="ARBA" id="ARBA00009741"/>
    </source>
</evidence>
<feature type="binding site" evidence="6">
    <location>
        <position position="171"/>
    </location>
    <ligand>
        <name>S-adenosyl-L-methionine</name>
        <dbReference type="ChEBI" id="CHEBI:59789"/>
    </ligand>
</feature>
<evidence type="ECO:0000256" key="5">
    <source>
        <dbReference type="ARBA" id="ARBA00022691"/>
    </source>
</evidence>
<sequence>MSYLQASIPVAQSVAEALSDELMEQGALSVAIEDAHAGTAQEQEIFGEPDMPQQQFWQQSLVVALFDEQADAHAIIAAAFQAIGEQVSDYQLENLAEQDWVRLTQSQFDPIKISERLWITPTWHEMPDANAVNLRLDPGLAFGTGSHPTTHLCLQWLDNHLAGGENVLDYGCGSGILAIAALKLGAGSATGVDIDPQAIIASNDNAAQNQVQAAFHLPDTLPDGQFDVVVANILANPLRMLGEMLAGRTKSGGRIVLSGILAEQVDEMNGIYAQWFDMDTANIESGWACLSGVKRG</sequence>